<evidence type="ECO:0000313" key="1">
    <source>
        <dbReference type="EMBL" id="CAD9629351.1"/>
    </source>
</evidence>
<organism evidence="1">
    <name type="scientific">Zooxanthella nutricula</name>
    <dbReference type="NCBI Taxonomy" id="1333877"/>
    <lineage>
        <taxon>Eukaryota</taxon>
        <taxon>Sar</taxon>
        <taxon>Alveolata</taxon>
        <taxon>Dinophyceae</taxon>
        <taxon>Peridiniales</taxon>
        <taxon>Peridiniales incertae sedis</taxon>
        <taxon>Zooxanthella</taxon>
    </lineage>
</organism>
<reference evidence="1" key="1">
    <citation type="submission" date="2021-01" db="EMBL/GenBank/DDBJ databases">
        <authorList>
            <person name="Corre E."/>
            <person name="Pelletier E."/>
            <person name="Niang G."/>
            <person name="Scheremetjew M."/>
            <person name="Finn R."/>
            <person name="Kale V."/>
            <person name="Holt S."/>
            <person name="Cochrane G."/>
            <person name="Meng A."/>
            <person name="Brown T."/>
            <person name="Cohen L."/>
        </authorList>
    </citation>
    <scope>NUCLEOTIDE SEQUENCE</scope>
    <source>
        <strain evidence="1">RCC3387</strain>
    </source>
</reference>
<dbReference type="AlphaFoldDB" id="A0A7S2M9S7"/>
<proteinExistence type="predicted"/>
<gene>
    <name evidence="1" type="ORF">BRAN1462_LOCUS49311</name>
</gene>
<name>A0A7S2M9S7_9DINO</name>
<sequence>MISQWGLRALQAGEGVVDVGGDPGFVAAELLRENIPVTVVDPAFGASGKSDPQTSEILRLYRQFEGTQFRLIRAPLNRAFVHDPKHRRILRGASAMVSLYPDEATDNCLYFSAAFDLRTVLMPCNECQRYFPSHNPTYEGFVQQCLKDDAKYSRVFRNAPMTREHVKDTPFCKVILQRTPVGEC</sequence>
<protein>
    <submittedName>
        <fullName evidence="1">Uncharacterized protein</fullName>
    </submittedName>
</protein>
<dbReference type="EMBL" id="HBGW01077571">
    <property type="protein sequence ID" value="CAD9629351.1"/>
    <property type="molecule type" value="Transcribed_RNA"/>
</dbReference>
<accession>A0A7S2M9S7</accession>